<reference evidence="6 7" key="1">
    <citation type="submission" date="2018-08" db="EMBL/GenBank/DDBJ databases">
        <title>A genome reference for cultivated species of the human gut microbiota.</title>
        <authorList>
            <person name="Zou Y."/>
            <person name="Xue W."/>
            <person name="Luo G."/>
        </authorList>
    </citation>
    <scope>NUCLEOTIDE SEQUENCE [LARGE SCALE GENOMIC DNA]</scope>
    <source>
        <strain evidence="6 7">AM28-23</strain>
    </source>
</reference>
<evidence type="ECO:0000256" key="5">
    <source>
        <dbReference type="ARBA" id="ARBA00023136"/>
    </source>
</evidence>
<dbReference type="Proteomes" id="UP000283745">
    <property type="component" value="Unassembled WGS sequence"/>
</dbReference>
<evidence type="ECO:0000256" key="2">
    <source>
        <dbReference type="ARBA" id="ARBA00022475"/>
    </source>
</evidence>
<keyword evidence="4" id="KW-1133">Transmembrane helix</keyword>
<evidence type="ECO:0000256" key="4">
    <source>
        <dbReference type="ARBA" id="ARBA00022989"/>
    </source>
</evidence>
<organism evidence="6 7">
    <name type="scientific">Blautia obeum</name>
    <dbReference type="NCBI Taxonomy" id="40520"/>
    <lineage>
        <taxon>Bacteria</taxon>
        <taxon>Bacillati</taxon>
        <taxon>Bacillota</taxon>
        <taxon>Clostridia</taxon>
        <taxon>Lachnospirales</taxon>
        <taxon>Lachnospiraceae</taxon>
        <taxon>Blautia</taxon>
    </lineage>
</organism>
<proteinExistence type="predicted"/>
<dbReference type="EMBL" id="QSKF01000001">
    <property type="protein sequence ID" value="RHE41957.1"/>
    <property type="molecule type" value="Genomic_DNA"/>
</dbReference>
<comment type="subcellular location">
    <subcellularLocation>
        <location evidence="1">Cell membrane</location>
        <topology evidence="1">Multi-pass membrane protein</topology>
    </subcellularLocation>
</comment>
<evidence type="ECO:0000256" key="3">
    <source>
        <dbReference type="ARBA" id="ARBA00022692"/>
    </source>
</evidence>
<name>A0A414JBK8_9FIRM</name>
<dbReference type="GO" id="GO:0005886">
    <property type="term" value="C:plasma membrane"/>
    <property type="evidence" value="ECO:0007669"/>
    <property type="project" value="UniProtKB-SubCell"/>
</dbReference>
<dbReference type="PANTHER" id="PTHR30250:SF26">
    <property type="entry name" value="PSMA PROTEIN"/>
    <property type="match status" value="1"/>
</dbReference>
<evidence type="ECO:0000313" key="6">
    <source>
        <dbReference type="EMBL" id="RHE41957.1"/>
    </source>
</evidence>
<dbReference type="PANTHER" id="PTHR30250">
    <property type="entry name" value="PST FAMILY PREDICTED COLANIC ACID TRANSPORTER"/>
    <property type="match status" value="1"/>
</dbReference>
<dbReference type="RefSeq" id="WP_118039482.1">
    <property type="nucleotide sequence ID" value="NZ_CABJFK010000001.1"/>
</dbReference>
<dbReference type="AlphaFoldDB" id="A0A414JBK8"/>
<comment type="caution">
    <text evidence="6">The sequence shown here is derived from an EMBL/GenBank/DDBJ whole genome shotgun (WGS) entry which is preliminary data.</text>
</comment>
<keyword evidence="2" id="KW-1003">Cell membrane</keyword>
<keyword evidence="3" id="KW-0812">Transmembrane</keyword>
<accession>A0A414JBK8</accession>
<dbReference type="InterPro" id="IPR050833">
    <property type="entry name" value="Poly_Biosynth_Transport"/>
</dbReference>
<dbReference type="Pfam" id="PF13440">
    <property type="entry name" value="Polysacc_synt_3"/>
    <property type="match status" value="1"/>
</dbReference>
<protein>
    <submittedName>
        <fullName evidence="6">Polysaccharide biosynthesis protein</fullName>
    </submittedName>
</protein>
<sequence length="517" mass="58930">MKIERSKNTSKNIVFGSILKIYQIVMPFIIRTVMIYQLGVGYLGLNSLFASILQILNMAELGVGNAMVYSMYKPIADDDEKKICALMRLYRLYYRIIGLIILCAGIIIVPFLPRLIKGDIPGGLNLYILYGLNLGATVLTYWLFAYKNCIIVAHQRNDVISKITLFAESFKYFLQISMLVIFKNYYVFLIIAIASQIINNVVTAICAQKMFPNFRPEGKLDYKEIREINRKVKDLFTAKVGGTITSSADTVVISAFLGLTVLAIYQNYYFVISSLMAFVAVIYDSCAAGIGNSLVIESKEKNYQIFSAISLVIFWLTGWCTVCLLCLFQPFMKIWVGDKLVLDYSIVICICIYFFVYELVKMFCMFKDAAGIWHQDRFRPLISSLINLVLNLMTVKWLGLYGVVLSTVISQVVISIPWLLHNLFTTMYESKMKDYLKKIGLYIIVLFLGVIPAFIICAIIPDKGIWLFAIKIIICIILPNIIYIILFRKTAEFKYICTLAEKVLPSRLNFIVRIIKG</sequence>
<evidence type="ECO:0000256" key="1">
    <source>
        <dbReference type="ARBA" id="ARBA00004651"/>
    </source>
</evidence>
<evidence type="ECO:0000313" key="7">
    <source>
        <dbReference type="Proteomes" id="UP000283745"/>
    </source>
</evidence>
<gene>
    <name evidence="6" type="ORF">DW740_01235</name>
</gene>
<keyword evidence="5" id="KW-0472">Membrane</keyword>